<dbReference type="InterPro" id="IPR007527">
    <property type="entry name" value="Znf_SWIM"/>
</dbReference>
<dbReference type="InterPro" id="IPR006564">
    <property type="entry name" value="Znf_PMZ"/>
</dbReference>
<evidence type="ECO:0000256" key="2">
    <source>
        <dbReference type="ARBA" id="ARBA00022771"/>
    </source>
</evidence>
<feature type="region of interest" description="Disordered" evidence="5">
    <location>
        <begin position="229"/>
        <end position="249"/>
    </location>
</feature>
<protein>
    <submittedName>
        <fullName evidence="7">Zinc finger, PMZ-type</fullName>
    </submittedName>
</protein>
<keyword evidence="3" id="KW-0862">Zinc</keyword>
<evidence type="ECO:0000256" key="4">
    <source>
        <dbReference type="PROSITE-ProRule" id="PRU00325"/>
    </source>
</evidence>
<dbReference type="PANTHER" id="PTHR31973:SF187">
    <property type="entry name" value="MUTATOR TRANSPOSASE MUDRA PROTEIN"/>
    <property type="match status" value="1"/>
</dbReference>
<proteinExistence type="predicted"/>
<feature type="domain" description="SWIM-type" evidence="6">
    <location>
        <begin position="144"/>
        <end position="185"/>
    </location>
</feature>
<dbReference type="EMBL" id="JXTB01000042">
    <property type="protein sequence ID" value="PON71806.1"/>
    <property type="molecule type" value="Genomic_DNA"/>
</dbReference>
<dbReference type="GO" id="GO:0008270">
    <property type="term" value="F:zinc ion binding"/>
    <property type="evidence" value="ECO:0007669"/>
    <property type="project" value="UniProtKB-KW"/>
</dbReference>
<keyword evidence="1" id="KW-0479">Metal-binding</keyword>
<dbReference type="OrthoDB" id="1895098at2759"/>
<keyword evidence="2 4" id="KW-0863">Zinc-finger</keyword>
<dbReference type="SMART" id="SM00575">
    <property type="entry name" value="ZnF_PMZ"/>
    <property type="match status" value="1"/>
</dbReference>
<dbReference type="STRING" id="3476.A0A2P5DEQ8"/>
<evidence type="ECO:0000256" key="5">
    <source>
        <dbReference type="SAM" id="MobiDB-lite"/>
    </source>
</evidence>
<comment type="caution">
    <text evidence="7">The sequence shown here is derived from an EMBL/GenBank/DDBJ whole genome shotgun (WGS) entry which is preliminary data.</text>
</comment>
<dbReference type="PROSITE" id="PS50966">
    <property type="entry name" value="ZF_SWIM"/>
    <property type="match status" value="1"/>
</dbReference>
<evidence type="ECO:0000259" key="6">
    <source>
        <dbReference type="PROSITE" id="PS50966"/>
    </source>
</evidence>
<dbReference type="PANTHER" id="PTHR31973">
    <property type="entry name" value="POLYPROTEIN, PUTATIVE-RELATED"/>
    <property type="match status" value="1"/>
</dbReference>
<dbReference type="Pfam" id="PF04434">
    <property type="entry name" value="SWIM"/>
    <property type="match status" value="1"/>
</dbReference>
<dbReference type="AlphaFoldDB" id="A0A2P5DEQ8"/>
<reference evidence="8" key="1">
    <citation type="submission" date="2016-06" db="EMBL/GenBank/DDBJ databases">
        <title>Parallel loss of symbiosis genes in relatives of nitrogen-fixing non-legume Parasponia.</title>
        <authorList>
            <person name="Van Velzen R."/>
            <person name="Holmer R."/>
            <person name="Bu F."/>
            <person name="Rutten L."/>
            <person name="Van Zeijl A."/>
            <person name="Liu W."/>
            <person name="Santuari L."/>
            <person name="Cao Q."/>
            <person name="Sharma T."/>
            <person name="Shen D."/>
            <person name="Roswanjaya Y."/>
            <person name="Wardhani T."/>
            <person name="Kalhor M.S."/>
            <person name="Jansen J."/>
            <person name="Van den Hoogen J."/>
            <person name="Gungor B."/>
            <person name="Hartog M."/>
            <person name="Hontelez J."/>
            <person name="Verver J."/>
            <person name="Yang W.-C."/>
            <person name="Schijlen E."/>
            <person name="Repin R."/>
            <person name="Schilthuizen M."/>
            <person name="Schranz E."/>
            <person name="Heidstra R."/>
            <person name="Miyata K."/>
            <person name="Fedorova E."/>
            <person name="Kohlen W."/>
            <person name="Bisseling T."/>
            <person name="Smit S."/>
            <person name="Geurts R."/>
        </authorList>
    </citation>
    <scope>NUCLEOTIDE SEQUENCE [LARGE SCALE GENOMIC DNA]</scope>
    <source>
        <strain evidence="8">cv. WU1-14</strain>
    </source>
</reference>
<sequence>MNIQAKFKTDHCYSEYFLAVKFYRMSDFLHHFEKIKVKDQAIANYLEEIGIEKWSCANFSAIRYNIMTGNNAESFNNTSRDARKYPITTLAEFLRYTLQTWFFKRRTLAMESNKPLPTKIEKKLEDRIEAAKTLIVQPLSHYEFYVMDGDRDGQVTLQTKTCSCRRFDLTSLPCMHALAATLSRGINPYSLCSWYYTVDEWLYSYAETIYPVGNEEEWAVPDDISRRMVEPPPYKPKAGRPKTKRTKSKGEKIIMQRHFEIPSKRYRNFDCKSKHSRNTIEKIYDRRHDEISSSSVNDAMVLGSSEKETKERVGERERNEEFKGARGIFSLRY</sequence>
<evidence type="ECO:0000256" key="3">
    <source>
        <dbReference type="ARBA" id="ARBA00022833"/>
    </source>
</evidence>
<feature type="compositionally biased region" description="Basic residues" evidence="5">
    <location>
        <begin position="237"/>
        <end position="247"/>
    </location>
</feature>
<evidence type="ECO:0000313" key="8">
    <source>
        <dbReference type="Proteomes" id="UP000237105"/>
    </source>
</evidence>
<organism evidence="7 8">
    <name type="scientific">Parasponia andersonii</name>
    <name type="common">Sponia andersonii</name>
    <dbReference type="NCBI Taxonomy" id="3476"/>
    <lineage>
        <taxon>Eukaryota</taxon>
        <taxon>Viridiplantae</taxon>
        <taxon>Streptophyta</taxon>
        <taxon>Embryophyta</taxon>
        <taxon>Tracheophyta</taxon>
        <taxon>Spermatophyta</taxon>
        <taxon>Magnoliopsida</taxon>
        <taxon>eudicotyledons</taxon>
        <taxon>Gunneridae</taxon>
        <taxon>Pentapetalae</taxon>
        <taxon>rosids</taxon>
        <taxon>fabids</taxon>
        <taxon>Rosales</taxon>
        <taxon>Cannabaceae</taxon>
        <taxon>Parasponia</taxon>
    </lineage>
</organism>
<name>A0A2P5DEQ8_PARAD</name>
<evidence type="ECO:0000256" key="1">
    <source>
        <dbReference type="ARBA" id="ARBA00022723"/>
    </source>
</evidence>
<gene>
    <name evidence="7" type="ORF">PanWU01x14_069930</name>
</gene>
<accession>A0A2P5DEQ8</accession>
<keyword evidence="8" id="KW-1185">Reference proteome</keyword>
<dbReference type="Proteomes" id="UP000237105">
    <property type="component" value="Unassembled WGS sequence"/>
</dbReference>
<evidence type="ECO:0000313" key="7">
    <source>
        <dbReference type="EMBL" id="PON71806.1"/>
    </source>
</evidence>